<keyword evidence="3" id="KW-1185">Reference proteome</keyword>
<dbReference type="EMBL" id="LUKE01000005">
    <property type="protein sequence ID" value="KYG62460.1"/>
    <property type="molecule type" value="Genomic_DNA"/>
</dbReference>
<dbReference type="OrthoDB" id="5292448at2"/>
<accession>A0A150WHK5</accession>
<feature type="domain" description="HTH cro/C1-type" evidence="1">
    <location>
        <begin position="31"/>
        <end position="70"/>
    </location>
</feature>
<dbReference type="CDD" id="cd00093">
    <property type="entry name" value="HTH_XRE"/>
    <property type="match status" value="1"/>
</dbReference>
<name>A0A150WHK5_BDEBC</name>
<evidence type="ECO:0000313" key="2">
    <source>
        <dbReference type="EMBL" id="KYG62460.1"/>
    </source>
</evidence>
<dbReference type="InterPro" id="IPR025537">
    <property type="entry name" value="DUF4423"/>
</dbReference>
<dbReference type="SMART" id="SM00530">
    <property type="entry name" value="HTH_XRE"/>
    <property type="match status" value="1"/>
</dbReference>
<dbReference type="PROSITE" id="PS50943">
    <property type="entry name" value="HTH_CROC1"/>
    <property type="match status" value="1"/>
</dbReference>
<dbReference type="InterPro" id="IPR001387">
    <property type="entry name" value="Cro/C1-type_HTH"/>
</dbReference>
<dbReference type="InterPro" id="IPR011873">
    <property type="entry name" value="CHP02147"/>
</dbReference>
<dbReference type="Proteomes" id="UP000075320">
    <property type="component" value="Unassembled WGS sequence"/>
</dbReference>
<dbReference type="InterPro" id="IPR010982">
    <property type="entry name" value="Lambda_DNA-bd_dom_sf"/>
</dbReference>
<reference evidence="2 3" key="1">
    <citation type="submission" date="2016-03" db="EMBL/GenBank/DDBJ databases">
        <authorList>
            <person name="Ploux O."/>
        </authorList>
    </citation>
    <scope>NUCLEOTIDE SEQUENCE [LARGE SCALE GENOMIC DNA]</scope>
    <source>
        <strain evidence="2 3">R0</strain>
    </source>
</reference>
<dbReference type="GO" id="GO:0003677">
    <property type="term" value="F:DNA binding"/>
    <property type="evidence" value="ECO:0007669"/>
    <property type="project" value="InterPro"/>
</dbReference>
<protein>
    <recommendedName>
        <fullName evidence="1">HTH cro/C1-type domain-containing protein</fullName>
    </recommendedName>
</protein>
<proteinExistence type="predicted"/>
<dbReference type="NCBIfam" id="TIGR02147">
    <property type="entry name" value="Fsuc_second"/>
    <property type="match status" value="1"/>
</dbReference>
<dbReference type="SUPFAM" id="SSF47413">
    <property type="entry name" value="lambda repressor-like DNA-binding domains"/>
    <property type="match status" value="1"/>
</dbReference>
<dbReference type="Pfam" id="PF14394">
    <property type="entry name" value="DUF4423"/>
    <property type="match status" value="1"/>
</dbReference>
<evidence type="ECO:0000313" key="3">
    <source>
        <dbReference type="Proteomes" id="UP000075320"/>
    </source>
</evidence>
<comment type="caution">
    <text evidence="2">The sequence shown here is derived from an EMBL/GenBank/DDBJ whole genome shotgun (WGS) entry which is preliminary data.</text>
</comment>
<dbReference type="AlphaFoldDB" id="A0A150WHK5"/>
<sequence length="249" mass="28290">MKQMEKIRLILLEEFVKAQARNPSYSMRSYSKKIGVSQAAVSEVLSGKRPLTAKTAQKILSGLDKSPAEIAGLLEAQERPQASKYKSLDMDTFHLISEWHYYAILSLAETKDFKGTAPWIAERLGLSKKLTEEALERLLRLGMLEKSKVTGEVRTTGEQFEAISEIATPALKKANRQNIELITDALESVPVERRDFTAMTLCFDPDRLNDARKMIKNFRRDFTRVMESGKKKEVYKICIQLFPLTGRAK</sequence>
<dbReference type="Pfam" id="PF01381">
    <property type="entry name" value="HTH_3"/>
    <property type="match status" value="1"/>
</dbReference>
<organism evidence="2 3">
    <name type="scientific">Bdellovibrio bacteriovorus</name>
    <dbReference type="NCBI Taxonomy" id="959"/>
    <lineage>
        <taxon>Bacteria</taxon>
        <taxon>Pseudomonadati</taxon>
        <taxon>Bdellovibrionota</taxon>
        <taxon>Bdellovibrionia</taxon>
        <taxon>Bdellovibrionales</taxon>
        <taxon>Pseudobdellovibrionaceae</taxon>
        <taxon>Bdellovibrio</taxon>
    </lineage>
</organism>
<gene>
    <name evidence="2" type="ORF">AZI86_16640</name>
</gene>
<dbReference type="Gene3D" id="1.10.260.40">
    <property type="entry name" value="lambda repressor-like DNA-binding domains"/>
    <property type="match status" value="1"/>
</dbReference>
<evidence type="ECO:0000259" key="1">
    <source>
        <dbReference type="PROSITE" id="PS50943"/>
    </source>
</evidence>